<dbReference type="KEGG" id="tav:G4V39_02030"/>
<evidence type="ECO:0000256" key="8">
    <source>
        <dbReference type="ARBA" id="ARBA00023136"/>
    </source>
</evidence>
<evidence type="ECO:0000256" key="3">
    <source>
        <dbReference type="ARBA" id="ARBA00022475"/>
    </source>
</evidence>
<dbReference type="GO" id="GO:0005886">
    <property type="term" value="C:plasma membrane"/>
    <property type="evidence" value="ECO:0007669"/>
    <property type="project" value="UniProtKB-SubCell"/>
</dbReference>
<evidence type="ECO:0000256" key="7">
    <source>
        <dbReference type="ARBA" id="ARBA00022989"/>
    </source>
</evidence>
<dbReference type="AlphaFoldDB" id="A0A6G7PTW1"/>
<gene>
    <name evidence="9" type="ORF">G4V39_02030</name>
</gene>
<dbReference type="InterPro" id="IPR003439">
    <property type="entry name" value="ABC_transporter-like_ATP-bd"/>
</dbReference>
<dbReference type="GO" id="GO:0015421">
    <property type="term" value="F:ABC-type oligopeptide transporter activity"/>
    <property type="evidence" value="ECO:0007669"/>
    <property type="project" value="TreeGrafter"/>
</dbReference>
<dbReference type="Gene3D" id="1.20.1560.10">
    <property type="entry name" value="ABC transporter type 1, transmembrane domain"/>
    <property type="match status" value="1"/>
</dbReference>
<dbReference type="Pfam" id="PF00005">
    <property type="entry name" value="ABC_tran"/>
    <property type="match status" value="1"/>
</dbReference>
<reference evidence="9 10" key="1">
    <citation type="submission" date="2020-02" db="EMBL/GenBank/DDBJ databases">
        <title>Genome analysis of Thermosulfuriphilus ammonigenes ST65T, an anaerobic thermophilic chemolithoautotrophic bacterium isolated from a deep-sea hydrothermal vent.</title>
        <authorList>
            <person name="Slobodkina G."/>
            <person name="Allioux M."/>
            <person name="Merkel A."/>
            <person name="Alain K."/>
            <person name="Jebbar M."/>
            <person name="Slobodkin A."/>
        </authorList>
    </citation>
    <scope>NUCLEOTIDE SEQUENCE [LARGE SCALE GENOMIC DNA]</scope>
    <source>
        <strain evidence="9 10">ST65</strain>
    </source>
</reference>
<dbReference type="InterPro" id="IPR003593">
    <property type="entry name" value="AAA+_ATPase"/>
</dbReference>
<dbReference type="Pfam" id="PF00664">
    <property type="entry name" value="ABC_membrane"/>
    <property type="match status" value="1"/>
</dbReference>
<dbReference type="SMART" id="SM00382">
    <property type="entry name" value="AAA"/>
    <property type="match status" value="1"/>
</dbReference>
<evidence type="ECO:0000256" key="2">
    <source>
        <dbReference type="ARBA" id="ARBA00022448"/>
    </source>
</evidence>
<dbReference type="InterPro" id="IPR039421">
    <property type="entry name" value="Type_1_exporter"/>
</dbReference>
<organism evidence="9 10">
    <name type="scientific">Thermosulfuriphilus ammonigenes</name>
    <dbReference type="NCBI Taxonomy" id="1936021"/>
    <lineage>
        <taxon>Bacteria</taxon>
        <taxon>Pseudomonadati</taxon>
        <taxon>Thermodesulfobacteriota</taxon>
        <taxon>Thermodesulfobacteria</taxon>
        <taxon>Thermodesulfobacteriales</taxon>
        <taxon>Thermodesulfobacteriaceae</taxon>
        <taxon>Thermosulfuriphilus</taxon>
    </lineage>
</organism>
<evidence type="ECO:0000256" key="6">
    <source>
        <dbReference type="ARBA" id="ARBA00022840"/>
    </source>
</evidence>
<keyword evidence="4" id="KW-0812">Transmembrane</keyword>
<sequence length="579" mass="65342">MRRIWQLARPYWWLVSLAIVFSFVASSLQGAIAWLVKPAMDKVLLARNYQYLALLPVGVIALIFLRSGAAFVQSYCMRVASLRLVRDVRNLLYHHLIRLPVGYFQKETSGRIVSRLVTDVSLIETSLGTIFQTTMIEGATVITLAAVALWRRWDLALLSFIVLPLVGYMARRLGVRIHRRRHRAQEKIADVTHRISEAIQGLKVIKVFGQESQRERIFSQENKRFYREMVRLTRLKEGTRILADGLTGLGVALVLWYGGSLVVRGVITSGDFFSILTALFMVFTPVKRLARSYTNIQEIRAAIDRVDQLLYLPEEKSGQHPIDSFRREIRFEKVSFAYPGSSEPVLKEVDLVIGQGEVVAIVGPSGAGKSTLVDLIPRFFDPTSGRILIDGLDLRELDLRDLRNLMAIVSQDVILFNDTVAENIAFGRPEASLEEIIEAAKMAYAHEFIENLPQGYQTLLGERGLNLSGGQRQRIAIARAILKNPPILILDEATSALDAVSERLVQKALEKMMIGRTTIVVAHRLSTIKGADKIVVLDQGQIIAQGRHEELFQKNPTYRQLYSTFLNEEERSQVIPLKR</sequence>
<dbReference type="PANTHER" id="PTHR43394:SF1">
    <property type="entry name" value="ATP-BINDING CASSETTE SUB-FAMILY B MEMBER 10, MITOCHONDRIAL"/>
    <property type="match status" value="1"/>
</dbReference>
<dbReference type="PANTHER" id="PTHR43394">
    <property type="entry name" value="ATP-DEPENDENT PERMEASE MDL1, MITOCHONDRIAL"/>
    <property type="match status" value="1"/>
</dbReference>
<evidence type="ECO:0000256" key="5">
    <source>
        <dbReference type="ARBA" id="ARBA00022741"/>
    </source>
</evidence>
<name>A0A6G7PTW1_9BACT</name>
<dbReference type="PROSITE" id="PS50893">
    <property type="entry name" value="ABC_TRANSPORTER_2"/>
    <property type="match status" value="1"/>
</dbReference>
<proteinExistence type="predicted"/>
<dbReference type="CDD" id="cd03251">
    <property type="entry name" value="ABCC_MsbA"/>
    <property type="match status" value="1"/>
</dbReference>
<accession>A0A6G7PTW1</accession>
<dbReference type="InterPro" id="IPR027417">
    <property type="entry name" value="P-loop_NTPase"/>
</dbReference>
<dbReference type="CDD" id="cd18552">
    <property type="entry name" value="ABC_6TM_MsbA_like"/>
    <property type="match status" value="1"/>
</dbReference>
<evidence type="ECO:0000256" key="1">
    <source>
        <dbReference type="ARBA" id="ARBA00004651"/>
    </source>
</evidence>
<dbReference type="InterPro" id="IPR017871">
    <property type="entry name" value="ABC_transporter-like_CS"/>
</dbReference>
<dbReference type="RefSeq" id="WP_166031346.1">
    <property type="nucleotide sequence ID" value="NZ_CP048877.1"/>
</dbReference>
<keyword evidence="8" id="KW-0472">Membrane</keyword>
<keyword evidence="2" id="KW-0813">Transport</keyword>
<protein>
    <submittedName>
        <fullName evidence="9">ABC transporter ATP-binding protein</fullName>
    </submittedName>
</protein>
<dbReference type="PROSITE" id="PS50929">
    <property type="entry name" value="ABC_TM1F"/>
    <property type="match status" value="1"/>
</dbReference>
<keyword evidence="5" id="KW-0547">Nucleotide-binding</keyword>
<dbReference type="PROSITE" id="PS00211">
    <property type="entry name" value="ABC_TRANSPORTER_1"/>
    <property type="match status" value="1"/>
</dbReference>
<dbReference type="EMBL" id="CP048877">
    <property type="protein sequence ID" value="QIJ71124.1"/>
    <property type="molecule type" value="Genomic_DNA"/>
</dbReference>
<dbReference type="Proteomes" id="UP000502179">
    <property type="component" value="Chromosome"/>
</dbReference>
<dbReference type="GO" id="GO:0016887">
    <property type="term" value="F:ATP hydrolysis activity"/>
    <property type="evidence" value="ECO:0007669"/>
    <property type="project" value="InterPro"/>
</dbReference>
<evidence type="ECO:0000313" key="9">
    <source>
        <dbReference type="EMBL" id="QIJ71124.1"/>
    </source>
</evidence>
<comment type="subcellular location">
    <subcellularLocation>
        <location evidence="1">Cell membrane</location>
        <topology evidence="1">Multi-pass membrane protein</topology>
    </subcellularLocation>
</comment>
<keyword evidence="10" id="KW-1185">Reference proteome</keyword>
<keyword evidence="7" id="KW-1133">Transmembrane helix</keyword>
<dbReference type="FunFam" id="3.40.50.300:FF:000221">
    <property type="entry name" value="Multidrug ABC transporter ATP-binding protein"/>
    <property type="match status" value="1"/>
</dbReference>
<evidence type="ECO:0000313" key="10">
    <source>
        <dbReference type="Proteomes" id="UP000502179"/>
    </source>
</evidence>
<evidence type="ECO:0000256" key="4">
    <source>
        <dbReference type="ARBA" id="ARBA00022692"/>
    </source>
</evidence>
<dbReference type="SUPFAM" id="SSF90123">
    <property type="entry name" value="ABC transporter transmembrane region"/>
    <property type="match status" value="1"/>
</dbReference>
<dbReference type="Gene3D" id="3.40.50.300">
    <property type="entry name" value="P-loop containing nucleotide triphosphate hydrolases"/>
    <property type="match status" value="1"/>
</dbReference>
<dbReference type="SUPFAM" id="SSF52540">
    <property type="entry name" value="P-loop containing nucleoside triphosphate hydrolases"/>
    <property type="match status" value="1"/>
</dbReference>
<dbReference type="GO" id="GO:0005524">
    <property type="term" value="F:ATP binding"/>
    <property type="evidence" value="ECO:0007669"/>
    <property type="project" value="UniProtKB-KW"/>
</dbReference>
<keyword evidence="3" id="KW-1003">Cell membrane</keyword>
<dbReference type="InterPro" id="IPR011527">
    <property type="entry name" value="ABC1_TM_dom"/>
</dbReference>
<dbReference type="InterPro" id="IPR036640">
    <property type="entry name" value="ABC1_TM_sf"/>
</dbReference>
<keyword evidence="6 9" id="KW-0067">ATP-binding</keyword>